<evidence type="ECO:0000259" key="5">
    <source>
        <dbReference type="Pfam" id="PF02782"/>
    </source>
</evidence>
<dbReference type="Pfam" id="PF00370">
    <property type="entry name" value="FGGY_N"/>
    <property type="match status" value="1"/>
</dbReference>
<dbReference type="EMBL" id="JAQNDO010000001">
    <property type="protein sequence ID" value="MDC0742499.1"/>
    <property type="molecule type" value="Genomic_DNA"/>
</dbReference>
<keyword evidence="2" id="KW-0808">Transferase</keyword>
<dbReference type="InterPro" id="IPR018484">
    <property type="entry name" value="FGGY_N"/>
</dbReference>
<feature type="domain" description="Carbohydrate kinase FGGY C-terminal" evidence="5">
    <location>
        <begin position="263"/>
        <end position="452"/>
    </location>
</feature>
<evidence type="ECO:0000259" key="4">
    <source>
        <dbReference type="Pfam" id="PF00370"/>
    </source>
</evidence>
<dbReference type="PANTHER" id="PTHR43095">
    <property type="entry name" value="SUGAR KINASE"/>
    <property type="match status" value="1"/>
</dbReference>
<dbReference type="Gene3D" id="3.30.420.40">
    <property type="match status" value="2"/>
</dbReference>
<dbReference type="PANTHER" id="PTHR43095:SF5">
    <property type="entry name" value="XYLULOSE KINASE"/>
    <property type="match status" value="1"/>
</dbReference>
<dbReference type="InterPro" id="IPR018485">
    <property type="entry name" value="FGGY_C"/>
</dbReference>
<dbReference type="GO" id="GO:0016301">
    <property type="term" value="F:kinase activity"/>
    <property type="evidence" value="ECO:0007669"/>
    <property type="project" value="UniProtKB-KW"/>
</dbReference>
<dbReference type="SUPFAM" id="SSF53067">
    <property type="entry name" value="Actin-like ATPase domain"/>
    <property type="match status" value="2"/>
</dbReference>
<dbReference type="PIRSF" id="PIRSF000538">
    <property type="entry name" value="GlpK"/>
    <property type="match status" value="1"/>
</dbReference>
<dbReference type="InterPro" id="IPR043129">
    <property type="entry name" value="ATPase_NBD"/>
</dbReference>
<evidence type="ECO:0000256" key="3">
    <source>
        <dbReference type="ARBA" id="ARBA00022777"/>
    </source>
</evidence>
<protein>
    <submittedName>
        <fullName evidence="6">FGGY family carbohydrate kinase</fullName>
    </submittedName>
</protein>
<dbReference type="RefSeq" id="WP_271917873.1">
    <property type="nucleotide sequence ID" value="NZ_JAQNDO010000001.1"/>
</dbReference>
<dbReference type="CDD" id="cd07779">
    <property type="entry name" value="ASKHA_NBD_FGGY_YgcE-like"/>
    <property type="match status" value="1"/>
</dbReference>
<gene>
    <name evidence="6" type="ORF">POL67_14185</name>
</gene>
<dbReference type="InterPro" id="IPR000577">
    <property type="entry name" value="Carb_kinase_FGGY"/>
</dbReference>
<comment type="caution">
    <text evidence="6">The sequence shown here is derived from an EMBL/GenBank/DDBJ whole genome shotgun (WGS) entry which is preliminary data.</text>
</comment>
<organism evidence="6 7">
    <name type="scientific">Polyangium mundeleinium</name>
    <dbReference type="NCBI Taxonomy" id="2995306"/>
    <lineage>
        <taxon>Bacteria</taxon>
        <taxon>Pseudomonadati</taxon>
        <taxon>Myxococcota</taxon>
        <taxon>Polyangia</taxon>
        <taxon>Polyangiales</taxon>
        <taxon>Polyangiaceae</taxon>
        <taxon>Polyangium</taxon>
    </lineage>
</organism>
<accession>A0ABT5EMC9</accession>
<sequence>MQAGDDALFLGIDCSTTACKAIAWDREGRAVAEGRAPIPLSNPAPDAWEQDARTWWEALALATREVAHALGDRGARRIRAITITHQRETFVLTDERGEPLHPALVWMDARCRAEVAVLAAKVGEARLHEISGKFPCTTPSLYKLLHLRNRIAPHLASRPVRMLDVHAFLAHRLTGRLVTSVASADPTGLVDMAARGFSAEILEWAGLSASEVPALAEPGERIGEVSGEVAADLGIEAGIPVFAGAGDGQAAALGAGVVGPGVMYLNLGTAIVSGVIAREYRTDRAFRTMMAATPGAFLYETDLKGGTFTLTWLARLLGGDAEASSSTLAALERDAEGLPPGADGLVLVPYFHGVMNPYWDDAATGLLLGFSGGQGPAHLYRAILEGIALEQRLHTDGVERASGPIKELRVMGGGSRSALWCQILADVLDKPIVRAGTSEATSLGAGILAAAGAGAFAGIEEAAAAMTSRGEVFVPGERRGVYERLYREVYVGLYPALSGAMGRLAQIRESARSLTRPTRHENS</sequence>
<proteinExistence type="inferred from homology"/>
<keyword evidence="7" id="KW-1185">Reference proteome</keyword>
<feature type="domain" description="Carbohydrate kinase FGGY N-terminal" evidence="4">
    <location>
        <begin position="9"/>
        <end position="254"/>
    </location>
</feature>
<evidence type="ECO:0000256" key="2">
    <source>
        <dbReference type="ARBA" id="ARBA00022679"/>
    </source>
</evidence>
<keyword evidence="3 6" id="KW-0418">Kinase</keyword>
<evidence type="ECO:0000313" key="7">
    <source>
        <dbReference type="Proteomes" id="UP001221411"/>
    </source>
</evidence>
<dbReference type="Proteomes" id="UP001221411">
    <property type="component" value="Unassembled WGS sequence"/>
</dbReference>
<evidence type="ECO:0000256" key="1">
    <source>
        <dbReference type="ARBA" id="ARBA00009156"/>
    </source>
</evidence>
<dbReference type="InterPro" id="IPR050406">
    <property type="entry name" value="FGGY_Carb_Kinase"/>
</dbReference>
<reference evidence="6 7" key="1">
    <citation type="submission" date="2022-11" db="EMBL/GenBank/DDBJ databases">
        <title>Minimal conservation of predation-associated metabolite biosynthetic gene clusters underscores biosynthetic potential of Myxococcota including descriptions for ten novel species: Archangium lansinium sp. nov., Myxococcus landrumus sp. nov., Nannocystis bai.</title>
        <authorList>
            <person name="Ahearne A."/>
            <person name="Stevens C."/>
            <person name="Dowd S."/>
        </authorList>
    </citation>
    <scope>NUCLEOTIDE SEQUENCE [LARGE SCALE GENOMIC DNA]</scope>
    <source>
        <strain evidence="6 7">RJM3</strain>
    </source>
</reference>
<name>A0ABT5EMC9_9BACT</name>
<comment type="similarity">
    <text evidence="1">Belongs to the FGGY kinase family.</text>
</comment>
<dbReference type="Pfam" id="PF02782">
    <property type="entry name" value="FGGY_C"/>
    <property type="match status" value="1"/>
</dbReference>
<evidence type="ECO:0000313" key="6">
    <source>
        <dbReference type="EMBL" id="MDC0742499.1"/>
    </source>
</evidence>